<protein>
    <recommendedName>
        <fullName evidence="6">NADH dehydrogenase [ubiquinone] iron-sulfur protein 5</fullName>
    </recommendedName>
    <alternativeName>
        <fullName evidence="14">Complex I-15 kDa</fullName>
    </alternativeName>
    <alternativeName>
        <fullName evidence="15">NADH-ubiquinone oxidoreductase 15 kDa subunit</fullName>
    </alternativeName>
</protein>
<reference evidence="17" key="1">
    <citation type="submission" date="2022-07" db="EMBL/GenBank/DDBJ databases">
        <title>Phylogenomic reconstructions and comparative analyses of Kickxellomycotina fungi.</title>
        <authorList>
            <person name="Reynolds N.K."/>
            <person name="Stajich J.E."/>
            <person name="Barry K."/>
            <person name="Grigoriev I.V."/>
            <person name="Crous P."/>
            <person name="Smith M.E."/>
        </authorList>
    </citation>
    <scope>NUCLEOTIDE SEQUENCE</scope>
    <source>
        <strain evidence="17">NBRC 105413</strain>
    </source>
</reference>
<keyword evidence="7" id="KW-0813">Transport</keyword>
<dbReference type="AlphaFoldDB" id="A0A9W7XIH3"/>
<gene>
    <name evidence="17" type="ORF">LPJ64_003088</name>
</gene>
<feature type="disulfide bond" evidence="16">
    <location>
        <begin position="23"/>
        <end position="35"/>
    </location>
</feature>
<evidence type="ECO:0000256" key="8">
    <source>
        <dbReference type="ARBA" id="ARBA00022660"/>
    </source>
</evidence>
<evidence type="ECO:0000256" key="7">
    <source>
        <dbReference type="ARBA" id="ARBA00022448"/>
    </source>
</evidence>
<evidence type="ECO:0000256" key="13">
    <source>
        <dbReference type="ARBA" id="ARBA00023157"/>
    </source>
</evidence>
<dbReference type="GO" id="GO:0032981">
    <property type="term" value="P:mitochondrial respiratory chain complex I assembly"/>
    <property type="evidence" value="ECO:0007669"/>
    <property type="project" value="TreeGrafter"/>
</dbReference>
<keyword evidence="10" id="KW-0249">Electron transport</keyword>
<comment type="subunit">
    <text evidence="5">Mammalian complex I is composed of 45 different subunits. This is a component of the iron-sulfur (IP) fragment of the enzyme.</text>
</comment>
<evidence type="ECO:0000256" key="9">
    <source>
        <dbReference type="ARBA" id="ARBA00022792"/>
    </source>
</evidence>
<evidence type="ECO:0000256" key="4">
    <source>
        <dbReference type="ARBA" id="ARBA00007372"/>
    </source>
</evidence>
<keyword evidence="8" id="KW-0679">Respiratory chain</keyword>
<dbReference type="CDD" id="cd24141">
    <property type="entry name" value="NDUFS5-like"/>
    <property type="match status" value="1"/>
</dbReference>
<evidence type="ECO:0000256" key="11">
    <source>
        <dbReference type="ARBA" id="ARBA00023128"/>
    </source>
</evidence>
<evidence type="ECO:0000256" key="12">
    <source>
        <dbReference type="ARBA" id="ARBA00023136"/>
    </source>
</evidence>
<keyword evidence="18" id="KW-1185">Reference proteome</keyword>
<dbReference type="EMBL" id="JANBOH010000112">
    <property type="protein sequence ID" value="KAJ1645312.1"/>
    <property type="molecule type" value="Genomic_DNA"/>
</dbReference>
<comment type="function">
    <text evidence="1">Accessory subunit of the mitochondrial membrane respiratory chain NADH dehydrogenase (Complex I), that is believed not to be involved in catalysis. Complex I functions in the transfer of electrons from NADH to the respiratory chain. The immediate electron acceptor for the enzyme is believed to be ubiquinone.</text>
</comment>
<dbReference type="PANTHER" id="PTHR15224:SF1">
    <property type="entry name" value="NADH DEHYDROGENASE [UBIQUINONE] IRON-SULFUR PROTEIN 5"/>
    <property type="match status" value="1"/>
</dbReference>
<organism evidence="17 18">
    <name type="scientific">Coemansia asiatica</name>
    <dbReference type="NCBI Taxonomy" id="1052880"/>
    <lineage>
        <taxon>Eukaryota</taxon>
        <taxon>Fungi</taxon>
        <taxon>Fungi incertae sedis</taxon>
        <taxon>Zoopagomycota</taxon>
        <taxon>Kickxellomycotina</taxon>
        <taxon>Kickxellomycetes</taxon>
        <taxon>Kickxellales</taxon>
        <taxon>Kickxellaceae</taxon>
        <taxon>Coemansia</taxon>
    </lineage>
</organism>
<keyword evidence="11" id="KW-0496">Mitochondrion</keyword>
<feature type="disulfide bond" evidence="16">
    <location>
        <begin position="13"/>
        <end position="45"/>
    </location>
</feature>
<keyword evidence="13 16" id="KW-1015">Disulfide bond</keyword>
<dbReference type="GO" id="GO:0005758">
    <property type="term" value="C:mitochondrial intermembrane space"/>
    <property type="evidence" value="ECO:0007669"/>
    <property type="project" value="UniProtKB-SubCell"/>
</dbReference>
<dbReference type="InterPro" id="IPR019342">
    <property type="entry name" value="NADH_UbQ_OxRdtase_FeS-su5"/>
</dbReference>
<evidence type="ECO:0000256" key="10">
    <source>
        <dbReference type="ARBA" id="ARBA00022982"/>
    </source>
</evidence>
<comment type="similarity">
    <text evidence="4">Belongs to the complex I NDUFS5 subunit family.</text>
</comment>
<evidence type="ECO:0000256" key="15">
    <source>
        <dbReference type="ARBA" id="ARBA00032739"/>
    </source>
</evidence>
<evidence type="ECO:0000256" key="14">
    <source>
        <dbReference type="ARBA" id="ARBA00031222"/>
    </source>
</evidence>
<dbReference type="Proteomes" id="UP001145021">
    <property type="component" value="Unassembled WGS sequence"/>
</dbReference>
<comment type="subcellular location">
    <subcellularLocation>
        <location evidence="3">Mitochondrion inner membrane</location>
        <topology evidence="3">Peripheral membrane protein</topology>
    </subcellularLocation>
    <subcellularLocation>
        <location evidence="2">Mitochondrion intermembrane space</location>
    </subcellularLocation>
</comment>
<accession>A0A9W7XIH3</accession>
<evidence type="ECO:0000256" key="16">
    <source>
        <dbReference type="PIRSR" id="PIRSR619342-50"/>
    </source>
</evidence>
<proteinExistence type="inferred from homology"/>
<keyword evidence="12" id="KW-0472">Membrane</keyword>
<evidence type="ECO:0000256" key="5">
    <source>
        <dbReference type="ARBA" id="ARBA00011261"/>
    </source>
</evidence>
<comment type="caution">
    <text evidence="17">The sequence shown here is derived from an EMBL/GenBank/DDBJ whole genome shotgun (WGS) entry which is preliminary data.</text>
</comment>
<evidence type="ECO:0000256" key="1">
    <source>
        <dbReference type="ARBA" id="ARBA00003195"/>
    </source>
</evidence>
<sequence length="89" mass="10041">MASGIGYRGTNRCFPFWEDFQQCYFSSKQESRSDCVGARDDYLECLHHFKEIARVRTIQAVERENFAKAKNNGTEHKIISLASGGGTSS</sequence>
<dbReference type="GO" id="GO:0005743">
    <property type="term" value="C:mitochondrial inner membrane"/>
    <property type="evidence" value="ECO:0007669"/>
    <property type="project" value="UniProtKB-SubCell"/>
</dbReference>
<evidence type="ECO:0000256" key="6">
    <source>
        <dbReference type="ARBA" id="ARBA00013482"/>
    </source>
</evidence>
<evidence type="ECO:0000256" key="3">
    <source>
        <dbReference type="ARBA" id="ARBA00004637"/>
    </source>
</evidence>
<name>A0A9W7XIH3_9FUNG</name>
<evidence type="ECO:0000313" key="17">
    <source>
        <dbReference type="EMBL" id="KAJ1645312.1"/>
    </source>
</evidence>
<evidence type="ECO:0000256" key="2">
    <source>
        <dbReference type="ARBA" id="ARBA00004569"/>
    </source>
</evidence>
<dbReference type="PROSITE" id="PS51808">
    <property type="entry name" value="CHCH"/>
    <property type="match status" value="1"/>
</dbReference>
<evidence type="ECO:0000313" key="18">
    <source>
        <dbReference type="Proteomes" id="UP001145021"/>
    </source>
</evidence>
<dbReference type="PANTHER" id="PTHR15224">
    <property type="entry name" value="NADH DEHYDROGENASE [UBIQUINONE] IRON-SULFUR PROTEIN 5"/>
    <property type="match status" value="1"/>
</dbReference>
<keyword evidence="9" id="KW-0999">Mitochondrion inner membrane</keyword>